<dbReference type="PANTHER" id="PTHR12294:SF1">
    <property type="entry name" value="CALCIUM UPTAKE PROTEIN 1, MITOCHONDRIAL"/>
    <property type="match status" value="1"/>
</dbReference>
<evidence type="ECO:0000256" key="9">
    <source>
        <dbReference type="ARBA" id="ARBA00022946"/>
    </source>
</evidence>
<evidence type="ECO:0000256" key="12">
    <source>
        <dbReference type="ARBA" id="ARBA00023136"/>
    </source>
</evidence>
<evidence type="ECO:0000256" key="5">
    <source>
        <dbReference type="ARBA" id="ARBA00022723"/>
    </source>
</evidence>
<dbReference type="Pfam" id="PF13833">
    <property type="entry name" value="EF-hand_8"/>
    <property type="match status" value="1"/>
</dbReference>
<evidence type="ECO:0000256" key="6">
    <source>
        <dbReference type="ARBA" id="ARBA00022737"/>
    </source>
</evidence>
<dbReference type="CDD" id="cd16173">
    <property type="entry name" value="EFh_MICU1"/>
    <property type="match status" value="1"/>
</dbReference>
<dbReference type="AlphaFoldDB" id="A0A7J8GBS2"/>
<dbReference type="PANTHER" id="PTHR12294">
    <property type="entry name" value="EF HAND DOMAIN FAMILY A1,A2-RELATED"/>
    <property type="match status" value="1"/>
</dbReference>
<evidence type="ECO:0000313" key="20">
    <source>
        <dbReference type="Proteomes" id="UP000593571"/>
    </source>
</evidence>
<dbReference type="FunFam" id="1.10.238.10:FF:000159">
    <property type="entry name" value="Calcium uptake protein 1, mitochondrial"/>
    <property type="match status" value="1"/>
</dbReference>
<dbReference type="GO" id="GO:0005509">
    <property type="term" value="F:calcium ion binding"/>
    <property type="evidence" value="ECO:0007669"/>
    <property type="project" value="InterPro"/>
</dbReference>
<evidence type="ECO:0000256" key="11">
    <source>
        <dbReference type="ARBA" id="ARBA00023128"/>
    </source>
</evidence>
<gene>
    <name evidence="19" type="ORF">HJG63_013308</name>
</gene>
<evidence type="ECO:0000256" key="17">
    <source>
        <dbReference type="SAM" id="MobiDB-lite"/>
    </source>
</evidence>
<dbReference type="GO" id="GO:0061891">
    <property type="term" value="F:calcium ion sensor activity"/>
    <property type="evidence" value="ECO:0007669"/>
    <property type="project" value="UniProtKB-ARBA"/>
</dbReference>
<keyword evidence="10" id="KW-0406">Ion transport</keyword>
<sequence length="480" mass="54954">MFRLNSFSALAELALGSRWYHGGTQPTQIRRRLMMVAFLGASAVTASTGLLWKRALAESPPSVNNLKSELDDKEKNKDEGEVCNHEKKAAGICLEPYPEERKKKRSGFRDRKVMEYENRIRAYSTPDKIFRYFATLKIISEPGESEVFMTPQDFVRSITPNEKQPENLGLDQYIIKRFDGKVKKFAQEREKFADEGSIFYTLGECGLISFSDYIFLTTVLSTPQRNFEIAFKMFDLNGDGEVDMEEFEQVQSIIRSQTSMGMRHRDRPTTGNTLKSGLCSALTTYFFGADLKGKLTIKNFLEFQRKLQHDVLKLEFERHDPVDGRITERQFGGMLLAYSGVQSKKLTAMQKQLKKHFKEGKGLTFQEVENFFTFLKNINDVDTALSFYHMAGASLDKATMQQVARTVAKVELSDHVCDVVFALFDCDGNGELSNKEFVSIMKQRLMRGLEKPKDMGFTRLMQAMWKCAQETAWDFALPKQ</sequence>
<organism evidence="19 20">
    <name type="scientific">Rousettus aegyptiacus</name>
    <name type="common">Egyptian fruit bat</name>
    <name type="synonym">Pteropus aegyptiacus</name>
    <dbReference type="NCBI Taxonomy" id="9407"/>
    <lineage>
        <taxon>Eukaryota</taxon>
        <taxon>Metazoa</taxon>
        <taxon>Chordata</taxon>
        <taxon>Craniata</taxon>
        <taxon>Vertebrata</taxon>
        <taxon>Euteleostomi</taxon>
        <taxon>Mammalia</taxon>
        <taxon>Eutheria</taxon>
        <taxon>Laurasiatheria</taxon>
        <taxon>Chiroptera</taxon>
        <taxon>Yinpterochiroptera</taxon>
        <taxon>Pteropodoidea</taxon>
        <taxon>Pteropodidae</taxon>
        <taxon>Rousettinae</taxon>
        <taxon>Rousettus</taxon>
    </lineage>
</organism>
<evidence type="ECO:0000256" key="4">
    <source>
        <dbReference type="ARBA" id="ARBA00022568"/>
    </source>
</evidence>
<dbReference type="Proteomes" id="UP000593571">
    <property type="component" value="Unassembled WGS sequence"/>
</dbReference>
<accession>A0A7J8GBS2</accession>
<evidence type="ECO:0000256" key="1">
    <source>
        <dbReference type="ARBA" id="ARBA00004273"/>
    </source>
</evidence>
<comment type="similarity">
    <text evidence="14">Belongs to the MICU1 family. MICU1 subfamily.</text>
</comment>
<evidence type="ECO:0000259" key="18">
    <source>
        <dbReference type="PROSITE" id="PS50222"/>
    </source>
</evidence>
<dbReference type="SMART" id="SM00054">
    <property type="entry name" value="EFh"/>
    <property type="match status" value="2"/>
</dbReference>
<keyword evidence="12" id="KW-0472">Membrane</keyword>
<dbReference type="InterPro" id="IPR018247">
    <property type="entry name" value="EF_Hand_1_Ca_BS"/>
</dbReference>
<dbReference type="InterPro" id="IPR011992">
    <property type="entry name" value="EF-hand-dom_pair"/>
</dbReference>
<keyword evidence="8" id="KW-0106">Calcium</keyword>
<evidence type="ECO:0000256" key="2">
    <source>
        <dbReference type="ARBA" id="ARBA00004569"/>
    </source>
</evidence>
<evidence type="ECO:0000256" key="13">
    <source>
        <dbReference type="ARBA" id="ARBA00023157"/>
    </source>
</evidence>
<dbReference type="Pfam" id="PF13202">
    <property type="entry name" value="EF-hand_5"/>
    <property type="match status" value="1"/>
</dbReference>
<evidence type="ECO:0000256" key="14">
    <source>
        <dbReference type="ARBA" id="ARBA00038333"/>
    </source>
</evidence>
<dbReference type="GO" id="GO:0051560">
    <property type="term" value="P:mitochondrial calcium ion homeostasis"/>
    <property type="evidence" value="ECO:0007669"/>
    <property type="project" value="TreeGrafter"/>
</dbReference>
<dbReference type="PROSITE" id="PS00018">
    <property type="entry name" value="EF_HAND_1"/>
    <property type="match status" value="2"/>
</dbReference>
<keyword evidence="9" id="KW-0809">Transit peptide</keyword>
<dbReference type="GO" id="GO:0036444">
    <property type="term" value="P:calcium import into the mitochondrion"/>
    <property type="evidence" value="ECO:0007669"/>
    <property type="project" value="UniProtKB-ARBA"/>
</dbReference>
<dbReference type="PROSITE" id="PS50222">
    <property type="entry name" value="EF_HAND_2"/>
    <property type="match status" value="2"/>
</dbReference>
<evidence type="ECO:0000256" key="10">
    <source>
        <dbReference type="ARBA" id="ARBA00023065"/>
    </source>
</evidence>
<reference evidence="19 20" key="1">
    <citation type="journal article" date="2020" name="Nature">
        <title>Six reference-quality genomes reveal evolution of bat adaptations.</title>
        <authorList>
            <person name="Jebb D."/>
            <person name="Huang Z."/>
            <person name="Pippel M."/>
            <person name="Hughes G.M."/>
            <person name="Lavrichenko K."/>
            <person name="Devanna P."/>
            <person name="Winkler S."/>
            <person name="Jermiin L.S."/>
            <person name="Skirmuntt E.C."/>
            <person name="Katzourakis A."/>
            <person name="Burkitt-Gray L."/>
            <person name="Ray D.A."/>
            <person name="Sullivan K.A.M."/>
            <person name="Roscito J.G."/>
            <person name="Kirilenko B.M."/>
            <person name="Davalos L.M."/>
            <person name="Corthals A.P."/>
            <person name="Power M.L."/>
            <person name="Jones G."/>
            <person name="Ransome R.D."/>
            <person name="Dechmann D.K.N."/>
            <person name="Locatelli A.G."/>
            <person name="Puechmaille S.J."/>
            <person name="Fedrigo O."/>
            <person name="Jarvis E.D."/>
            <person name="Hiller M."/>
            <person name="Vernes S.C."/>
            <person name="Myers E.W."/>
            <person name="Teeling E.C."/>
        </authorList>
    </citation>
    <scope>NUCLEOTIDE SEQUENCE [LARGE SCALE GENOMIC DNA]</scope>
    <source>
        <strain evidence="19">MRouAeg1</strain>
        <tissue evidence="19">Muscle</tissue>
    </source>
</reference>
<dbReference type="EMBL" id="JACASE010000006">
    <property type="protein sequence ID" value="KAF6457503.1"/>
    <property type="molecule type" value="Genomic_DNA"/>
</dbReference>
<dbReference type="GO" id="GO:1903852">
    <property type="term" value="P:positive regulation of cristae formation"/>
    <property type="evidence" value="ECO:0007669"/>
    <property type="project" value="UniProtKB-ARBA"/>
</dbReference>
<dbReference type="FunFam" id="1.10.238.10:FF:000088">
    <property type="entry name" value="Calcium uptake protein 1, mitochondrial"/>
    <property type="match status" value="1"/>
</dbReference>
<evidence type="ECO:0000313" key="19">
    <source>
        <dbReference type="EMBL" id="KAF6457503.1"/>
    </source>
</evidence>
<dbReference type="GO" id="GO:1990246">
    <property type="term" value="C:uniplex complex"/>
    <property type="evidence" value="ECO:0007669"/>
    <property type="project" value="TreeGrafter"/>
</dbReference>
<proteinExistence type="inferred from homology"/>
<keyword evidence="4" id="KW-0109">Calcium transport</keyword>
<comment type="subunit">
    <text evidence="16">Heterodimer; disulfide-linked; heterodimerizes with MICU2 or MICU3. Homodimer; disulfide-linked. Component of the uniplex complex, composed of MCU, EMRE/SMDT1, MICU1 and MICU2 (or MICU3) in a 4:4:1:1 stoichiometry. The composition of calcium sensors within the uniplex complex can differ depending on tissues: a MICU1 homodimer can be present instead of the MICU1-MICU2 heterodimer in skeletal-muscle and kidney. MICU1 is recruited to the uniplex complex by EMRE/SMDT1, and it associates with MCU at low calcium levels, occluding the pore of the MCU channel. Associates with the MICOS complex. Interacts with SLC25A23. Interacts with CHCHD4/MIA40; which introduces the interchain disulfide bond with MICU2. Interacts (when methylated) with UCP2; leading to decrease the calcium sensitivity of MICU1.</text>
</comment>
<keyword evidence="5" id="KW-0479">Metal-binding</keyword>
<feature type="compositionally biased region" description="Basic and acidic residues" evidence="17">
    <location>
        <begin position="68"/>
        <end position="82"/>
    </location>
</feature>
<feature type="domain" description="EF-hand" evidence="18">
    <location>
        <begin position="412"/>
        <end position="447"/>
    </location>
</feature>
<dbReference type="InterPro" id="IPR039800">
    <property type="entry name" value="MICU1/2/3"/>
</dbReference>
<dbReference type="Gene3D" id="1.10.238.10">
    <property type="entry name" value="EF-hand"/>
    <property type="match status" value="2"/>
</dbReference>
<keyword evidence="11" id="KW-0496">Mitochondrion</keyword>
<dbReference type="InterPro" id="IPR002048">
    <property type="entry name" value="EF_hand_dom"/>
</dbReference>
<evidence type="ECO:0000256" key="16">
    <source>
        <dbReference type="ARBA" id="ARBA00046725"/>
    </source>
</evidence>
<evidence type="ECO:0000256" key="8">
    <source>
        <dbReference type="ARBA" id="ARBA00022837"/>
    </source>
</evidence>
<evidence type="ECO:0000256" key="3">
    <source>
        <dbReference type="ARBA" id="ARBA00022448"/>
    </source>
</evidence>
<protein>
    <recommendedName>
        <fullName evidence="15">Calcium uptake protein 1, mitochondrial</fullName>
    </recommendedName>
</protein>
<feature type="domain" description="EF-hand" evidence="18">
    <location>
        <begin position="222"/>
        <end position="257"/>
    </location>
</feature>
<comment type="caution">
    <text evidence="19">The sequence shown here is derived from an EMBL/GenBank/DDBJ whole genome shotgun (WGS) entry which is preliminary data.</text>
</comment>
<keyword evidence="20" id="KW-1185">Reference proteome</keyword>
<evidence type="ECO:0000256" key="15">
    <source>
        <dbReference type="ARBA" id="ARBA00040181"/>
    </source>
</evidence>
<comment type="subcellular location">
    <subcellularLocation>
        <location evidence="1">Mitochondrion inner membrane</location>
    </subcellularLocation>
    <subcellularLocation>
        <location evidence="2">Mitochondrion intermembrane space</location>
    </subcellularLocation>
</comment>
<keyword evidence="7" id="KW-0999">Mitochondrion inner membrane</keyword>
<keyword evidence="13" id="KW-1015">Disulfide bond</keyword>
<keyword evidence="6" id="KW-0677">Repeat</keyword>
<dbReference type="GO" id="GO:0005758">
    <property type="term" value="C:mitochondrial intermembrane space"/>
    <property type="evidence" value="ECO:0007669"/>
    <property type="project" value="UniProtKB-SubCell"/>
</dbReference>
<feature type="region of interest" description="Disordered" evidence="17">
    <location>
        <begin position="61"/>
        <end position="82"/>
    </location>
</feature>
<dbReference type="GO" id="GO:0046982">
    <property type="term" value="F:protein heterodimerization activity"/>
    <property type="evidence" value="ECO:0007669"/>
    <property type="project" value="UniProtKB-ARBA"/>
</dbReference>
<evidence type="ECO:0000256" key="7">
    <source>
        <dbReference type="ARBA" id="ARBA00022792"/>
    </source>
</evidence>
<name>A0A7J8GBS2_ROUAE</name>
<dbReference type="SUPFAM" id="SSF47473">
    <property type="entry name" value="EF-hand"/>
    <property type="match status" value="2"/>
</dbReference>
<keyword evidence="3" id="KW-0813">Transport</keyword>